<feature type="compositionally biased region" description="Low complexity" evidence="1">
    <location>
        <begin position="63"/>
        <end position="90"/>
    </location>
</feature>
<reference evidence="2 3" key="1">
    <citation type="journal article" date="2008" name="Nature">
        <title>The genome of the model beetle and pest Tribolium castaneum.</title>
        <authorList>
            <consortium name="Tribolium Genome Sequencing Consortium"/>
            <person name="Richards S."/>
            <person name="Gibbs R.A."/>
            <person name="Weinstock G.M."/>
            <person name="Brown S.J."/>
            <person name="Denell R."/>
            <person name="Beeman R.W."/>
            <person name="Gibbs R."/>
            <person name="Beeman R.W."/>
            <person name="Brown S.J."/>
            <person name="Bucher G."/>
            <person name="Friedrich M."/>
            <person name="Grimmelikhuijzen C.J."/>
            <person name="Klingler M."/>
            <person name="Lorenzen M."/>
            <person name="Richards S."/>
            <person name="Roth S."/>
            <person name="Schroder R."/>
            <person name="Tautz D."/>
            <person name="Zdobnov E.M."/>
            <person name="Muzny D."/>
            <person name="Gibbs R.A."/>
            <person name="Weinstock G.M."/>
            <person name="Attaway T."/>
            <person name="Bell S."/>
            <person name="Buhay C.J."/>
            <person name="Chandrabose M.N."/>
            <person name="Chavez D."/>
            <person name="Clerk-Blankenburg K.P."/>
            <person name="Cree A."/>
            <person name="Dao M."/>
            <person name="Davis C."/>
            <person name="Chacko J."/>
            <person name="Dinh H."/>
            <person name="Dugan-Rocha S."/>
            <person name="Fowler G."/>
            <person name="Garner T.T."/>
            <person name="Garnes J."/>
            <person name="Gnirke A."/>
            <person name="Hawes A."/>
            <person name="Hernandez J."/>
            <person name="Hines S."/>
            <person name="Holder M."/>
            <person name="Hume J."/>
            <person name="Jhangiani S.N."/>
            <person name="Joshi V."/>
            <person name="Khan Z.M."/>
            <person name="Jackson L."/>
            <person name="Kovar C."/>
            <person name="Kowis A."/>
            <person name="Lee S."/>
            <person name="Lewis L.R."/>
            <person name="Margolis J."/>
            <person name="Morgan M."/>
            <person name="Nazareth L.V."/>
            <person name="Nguyen N."/>
            <person name="Okwuonu G."/>
            <person name="Parker D."/>
            <person name="Richards S."/>
            <person name="Ruiz S.J."/>
            <person name="Santibanez J."/>
            <person name="Savard J."/>
            <person name="Scherer S.E."/>
            <person name="Schneider B."/>
            <person name="Sodergren E."/>
            <person name="Tautz D."/>
            <person name="Vattahil S."/>
            <person name="Villasana D."/>
            <person name="White C.S."/>
            <person name="Wright R."/>
            <person name="Park Y."/>
            <person name="Beeman R.W."/>
            <person name="Lord J."/>
            <person name="Oppert B."/>
            <person name="Lorenzen M."/>
            <person name="Brown S."/>
            <person name="Wang L."/>
            <person name="Savard J."/>
            <person name="Tautz D."/>
            <person name="Richards S."/>
            <person name="Weinstock G."/>
            <person name="Gibbs R.A."/>
            <person name="Liu Y."/>
            <person name="Worley K."/>
            <person name="Weinstock G."/>
            <person name="Elsik C.G."/>
            <person name="Reese J.T."/>
            <person name="Elhaik E."/>
            <person name="Landan G."/>
            <person name="Graur D."/>
            <person name="Arensburger P."/>
            <person name="Atkinson P."/>
            <person name="Beeman R.W."/>
            <person name="Beidler J."/>
            <person name="Brown S.J."/>
            <person name="Demuth J.P."/>
            <person name="Drury D.W."/>
            <person name="Du Y.Z."/>
            <person name="Fujiwara H."/>
            <person name="Lorenzen M."/>
            <person name="Maselli V."/>
            <person name="Osanai M."/>
            <person name="Park Y."/>
            <person name="Robertson H.M."/>
            <person name="Tu Z."/>
            <person name="Wang J.J."/>
            <person name="Wang S."/>
            <person name="Richards S."/>
            <person name="Song H."/>
            <person name="Zhang L."/>
            <person name="Sodergren E."/>
            <person name="Werner D."/>
            <person name="Stanke M."/>
            <person name="Morgenstern B."/>
            <person name="Solovyev V."/>
            <person name="Kosarev P."/>
            <person name="Brown G."/>
            <person name="Chen H.C."/>
            <person name="Ermolaeva O."/>
            <person name="Hlavina W."/>
            <person name="Kapustin Y."/>
            <person name="Kiryutin B."/>
            <person name="Kitts P."/>
            <person name="Maglott D."/>
            <person name="Pruitt K."/>
            <person name="Sapojnikov V."/>
            <person name="Souvorov A."/>
            <person name="Mackey A.J."/>
            <person name="Waterhouse R.M."/>
            <person name="Wyder S."/>
            <person name="Zdobnov E.M."/>
            <person name="Zdobnov E.M."/>
            <person name="Wyder S."/>
            <person name="Kriventseva E.V."/>
            <person name="Kadowaki T."/>
            <person name="Bork P."/>
            <person name="Aranda M."/>
            <person name="Bao R."/>
            <person name="Beermann A."/>
            <person name="Berns N."/>
            <person name="Bolognesi R."/>
            <person name="Bonneton F."/>
            <person name="Bopp D."/>
            <person name="Brown S.J."/>
            <person name="Bucher G."/>
            <person name="Butts T."/>
            <person name="Chaumot A."/>
            <person name="Denell R.E."/>
            <person name="Ferrier D.E."/>
            <person name="Friedrich M."/>
            <person name="Gordon C.M."/>
            <person name="Jindra M."/>
            <person name="Klingler M."/>
            <person name="Lan Q."/>
            <person name="Lattorff H.M."/>
            <person name="Laudet V."/>
            <person name="von Levetsow C."/>
            <person name="Liu Z."/>
            <person name="Lutz R."/>
            <person name="Lynch J.A."/>
            <person name="da Fonseca R.N."/>
            <person name="Posnien N."/>
            <person name="Reuter R."/>
            <person name="Roth S."/>
            <person name="Savard J."/>
            <person name="Schinko J.B."/>
            <person name="Schmitt C."/>
            <person name="Schoppmeier M."/>
            <person name="Schroder R."/>
            <person name="Shippy T.D."/>
            <person name="Simonnet F."/>
            <person name="Marques-Souza H."/>
            <person name="Tautz D."/>
            <person name="Tomoyasu Y."/>
            <person name="Trauner J."/>
            <person name="Van der Zee M."/>
            <person name="Vervoort M."/>
            <person name="Wittkopp N."/>
            <person name="Wimmer E.A."/>
            <person name="Yang X."/>
            <person name="Jones A.K."/>
            <person name="Sattelle D.B."/>
            <person name="Ebert P.R."/>
            <person name="Nelson D."/>
            <person name="Scott J.G."/>
            <person name="Beeman R.W."/>
            <person name="Muthukrishnan S."/>
            <person name="Kramer K.J."/>
            <person name="Arakane Y."/>
            <person name="Beeman R.W."/>
            <person name="Zhu Q."/>
            <person name="Hogenkamp D."/>
            <person name="Dixit R."/>
            <person name="Oppert B."/>
            <person name="Jiang H."/>
            <person name="Zou Z."/>
            <person name="Marshall J."/>
            <person name="Elpidina E."/>
            <person name="Vinokurov K."/>
            <person name="Oppert C."/>
            <person name="Zou Z."/>
            <person name="Evans J."/>
            <person name="Lu Z."/>
            <person name="Zhao P."/>
            <person name="Sumathipala N."/>
            <person name="Altincicek B."/>
            <person name="Vilcinskas A."/>
            <person name="Williams M."/>
            <person name="Hultmark D."/>
            <person name="Hetru C."/>
            <person name="Jiang H."/>
            <person name="Grimmelikhuijzen C.J."/>
            <person name="Hauser F."/>
            <person name="Cazzamali G."/>
            <person name="Williamson M."/>
            <person name="Park Y."/>
            <person name="Li B."/>
            <person name="Tanaka Y."/>
            <person name="Predel R."/>
            <person name="Neupert S."/>
            <person name="Schachtner J."/>
            <person name="Verleyen P."/>
            <person name="Raible F."/>
            <person name="Bork P."/>
            <person name="Friedrich M."/>
            <person name="Walden K.K."/>
            <person name="Robertson H.M."/>
            <person name="Angeli S."/>
            <person name="Foret S."/>
            <person name="Bucher G."/>
            <person name="Schuetz S."/>
            <person name="Maleszka R."/>
            <person name="Wimmer E.A."/>
            <person name="Beeman R.W."/>
            <person name="Lorenzen M."/>
            <person name="Tomoyasu Y."/>
            <person name="Miller S.C."/>
            <person name="Grossmann D."/>
            <person name="Bucher G."/>
        </authorList>
    </citation>
    <scope>NUCLEOTIDE SEQUENCE [LARGE SCALE GENOMIC DNA]</scope>
    <source>
        <strain evidence="2 3">Georgia GA2</strain>
    </source>
</reference>
<feature type="region of interest" description="Disordered" evidence="1">
    <location>
        <begin position="1"/>
        <end position="124"/>
    </location>
</feature>
<organism evidence="2 3">
    <name type="scientific">Tribolium castaneum</name>
    <name type="common">Red flour beetle</name>
    <dbReference type="NCBI Taxonomy" id="7070"/>
    <lineage>
        <taxon>Eukaryota</taxon>
        <taxon>Metazoa</taxon>
        <taxon>Ecdysozoa</taxon>
        <taxon>Arthropoda</taxon>
        <taxon>Hexapoda</taxon>
        <taxon>Insecta</taxon>
        <taxon>Pterygota</taxon>
        <taxon>Neoptera</taxon>
        <taxon>Endopterygota</taxon>
        <taxon>Coleoptera</taxon>
        <taxon>Polyphaga</taxon>
        <taxon>Cucujiformia</taxon>
        <taxon>Tenebrionidae</taxon>
        <taxon>Tenebrionidae incertae sedis</taxon>
        <taxon>Tribolium</taxon>
    </lineage>
</organism>
<keyword evidence="3" id="KW-1185">Reference proteome</keyword>
<dbReference type="Proteomes" id="UP000007266">
    <property type="component" value="Unassembled WGS sequence"/>
</dbReference>
<dbReference type="InParanoid" id="A0A139W9X3"/>
<name>A0A139W9X3_TRICA</name>
<evidence type="ECO:0000313" key="3">
    <source>
        <dbReference type="Proteomes" id="UP000007266"/>
    </source>
</evidence>
<sequence>MLPNSWQLKKFQGKIRERKPTSLPGNDPAQQTTSCVTSQSARGQTLTATNDNQQWRNNQPSTSNNRWHNNNGNNSNNHWRKNNPNDNNNNTSSRAQERGLRYSGQQHGPQSDSRNQQLRTGEKR</sequence>
<evidence type="ECO:0000313" key="2">
    <source>
        <dbReference type="EMBL" id="KYB24714.1"/>
    </source>
</evidence>
<dbReference type="EMBL" id="KQ971857">
    <property type="protein sequence ID" value="KYB24714.1"/>
    <property type="molecule type" value="Genomic_DNA"/>
</dbReference>
<feature type="compositionally biased region" description="Polar residues" evidence="1">
    <location>
        <begin position="28"/>
        <end position="62"/>
    </location>
</feature>
<evidence type="ECO:0000256" key="1">
    <source>
        <dbReference type="SAM" id="MobiDB-lite"/>
    </source>
</evidence>
<dbReference type="eggNOG" id="ENOG502SFX0">
    <property type="taxonomic scope" value="Eukaryota"/>
</dbReference>
<gene>
    <name evidence="2" type="primary">AUGUSTUS-3.0.2_31295</name>
    <name evidence="2" type="ORF">TcasGA2_TC031295</name>
</gene>
<proteinExistence type="predicted"/>
<feature type="compositionally biased region" description="Polar residues" evidence="1">
    <location>
        <begin position="103"/>
        <end position="124"/>
    </location>
</feature>
<dbReference type="AlphaFoldDB" id="A0A139W9X3"/>
<reference evidence="2 3" key="2">
    <citation type="journal article" date="2010" name="Nucleic Acids Res.">
        <title>BeetleBase in 2010: revisions to provide comprehensive genomic information for Tribolium castaneum.</title>
        <authorList>
            <person name="Kim H.S."/>
            <person name="Murphy T."/>
            <person name="Xia J."/>
            <person name="Caragea D."/>
            <person name="Park Y."/>
            <person name="Beeman R.W."/>
            <person name="Lorenzen M.D."/>
            <person name="Butcher S."/>
            <person name="Manak J.R."/>
            <person name="Brown S.J."/>
        </authorList>
    </citation>
    <scope>NUCLEOTIDE SEQUENCE [LARGE SCALE GENOMIC DNA]</scope>
    <source>
        <strain evidence="2 3">Georgia GA2</strain>
    </source>
</reference>
<accession>A0A139W9X3</accession>
<protein>
    <submittedName>
        <fullName evidence="2">Uncharacterized protein</fullName>
    </submittedName>
</protein>